<evidence type="ECO:0000256" key="16">
    <source>
        <dbReference type="ARBA" id="ARBA00026120"/>
    </source>
</evidence>
<dbReference type="InterPro" id="IPR049941">
    <property type="entry name" value="LPLAT_7/PORCN-like"/>
</dbReference>
<evidence type="ECO:0000256" key="11">
    <source>
        <dbReference type="ARBA" id="ARBA00023136"/>
    </source>
</evidence>
<dbReference type="RefSeq" id="XP_011301639.1">
    <property type="nucleotide sequence ID" value="XM_011303337.1"/>
</dbReference>
<dbReference type="PANTHER" id="PTHR13906:SF14">
    <property type="entry name" value="LYSOPHOSPHOLIPID ACYLTRANSFERASE 5"/>
    <property type="match status" value="1"/>
</dbReference>
<keyword evidence="13" id="KW-1208">Phospholipid metabolism</keyword>
<evidence type="ECO:0000256" key="9">
    <source>
        <dbReference type="ARBA" id="ARBA00022989"/>
    </source>
</evidence>
<evidence type="ECO:0000256" key="12">
    <source>
        <dbReference type="ARBA" id="ARBA00023209"/>
    </source>
</evidence>
<dbReference type="GeneID" id="105265699"/>
<comment type="subcellular location">
    <subcellularLocation>
        <location evidence="2">Endoplasmic reticulum</location>
    </subcellularLocation>
    <subcellularLocation>
        <location evidence="1">Membrane</location>
        <topology evidence="1">Multi-pass membrane protein</topology>
    </subcellularLocation>
</comment>
<accession>A0A9R1T1Y9</accession>
<evidence type="ECO:0000256" key="2">
    <source>
        <dbReference type="ARBA" id="ARBA00004240"/>
    </source>
</evidence>
<name>A0A0C9QQK1_9HYME</name>
<evidence type="ECO:0000256" key="7">
    <source>
        <dbReference type="ARBA" id="ARBA00022692"/>
    </source>
</evidence>
<proteinExistence type="inferred from homology"/>
<reference evidence="22" key="2">
    <citation type="submission" date="2025-04" db="UniProtKB">
        <authorList>
            <consortium name="RefSeq"/>
        </authorList>
    </citation>
    <scope>IDENTIFICATION</scope>
    <source>
        <strain evidence="22">USDA-PBARC FA_bdor</strain>
        <tissue evidence="22">Whole organism</tissue>
    </source>
</reference>
<feature type="transmembrane region" description="Helical" evidence="19">
    <location>
        <begin position="53"/>
        <end position="71"/>
    </location>
</feature>
<comment type="similarity">
    <text evidence="4">Belongs to the membrane-bound acyltransferase family.</text>
</comment>
<keyword evidence="14 22" id="KW-0012">Acyltransferase</keyword>
<evidence type="ECO:0000256" key="3">
    <source>
        <dbReference type="ARBA" id="ARBA00005074"/>
    </source>
</evidence>
<dbReference type="Proteomes" id="UP000694866">
    <property type="component" value="Unplaced"/>
</dbReference>
<keyword evidence="11 19" id="KW-0472">Membrane</keyword>
<keyword evidence="8" id="KW-0256">Endoplasmic reticulum</keyword>
<keyword evidence="6" id="KW-0808">Transferase</keyword>
<evidence type="ECO:0000256" key="19">
    <source>
        <dbReference type="SAM" id="Phobius"/>
    </source>
</evidence>
<evidence type="ECO:0000256" key="13">
    <source>
        <dbReference type="ARBA" id="ARBA00023264"/>
    </source>
</evidence>
<feature type="transmembrane region" description="Helical" evidence="19">
    <location>
        <begin position="258"/>
        <end position="278"/>
    </location>
</feature>
<dbReference type="GO" id="GO:0047184">
    <property type="term" value="F:1-acylglycerophosphocholine O-acyltransferase activity"/>
    <property type="evidence" value="ECO:0007669"/>
    <property type="project" value="UniProtKB-EC"/>
</dbReference>
<evidence type="ECO:0000256" key="6">
    <source>
        <dbReference type="ARBA" id="ARBA00022679"/>
    </source>
</evidence>
<dbReference type="GO" id="GO:0016020">
    <property type="term" value="C:membrane"/>
    <property type="evidence" value="ECO:0007669"/>
    <property type="project" value="UniProtKB-SubCell"/>
</dbReference>
<dbReference type="GO" id="GO:0030258">
    <property type="term" value="P:lipid modification"/>
    <property type="evidence" value="ECO:0007669"/>
    <property type="project" value="TreeGrafter"/>
</dbReference>
<reference evidence="20" key="1">
    <citation type="submission" date="2015-01" db="EMBL/GenBank/DDBJ databases">
        <title>Transcriptome Assembly of Fopius arisanus.</title>
        <authorList>
            <person name="Geib S."/>
        </authorList>
    </citation>
    <scope>NUCLEOTIDE SEQUENCE</scope>
</reference>
<feature type="transmembrane region" description="Helical" evidence="19">
    <location>
        <begin position="124"/>
        <end position="143"/>
    </location>
</feature>
<evidence type="ECO:0000256" key="4">
    <source>
        <dbReference type="ARBA" id="ARBA00010323"/>
    </source>
</evidence>
<protein>
    <recommendedName>
        <fullName evidence="18">Lysophospholipid acyltransferase 5</fullName>
        <ecNumber evidence="16">2.3.1.23</ecNumber>
        <ecNumber evidence="17">2.3.1.n6</ecNumber>
    </recommendedName>
</protein>
<feature type="transmembrane region" description="Helical" evidence="19">
    <location>
        <begin position="351"/>
        <end position="372"/>
    </location>
</feature>
<feature type="transmembrane region" description="Helical" evidence="19">
    <location>
        <begin position="164"/>
        <end position="183"/>
    </location>
</feature>
<comment type="pathway">
    <text evidence="15">Phospholipid metabolism.</text>
</comment>
<evidence type="ECO:0000313" key="22">
    <source>
        <dbReference type="RefSeq" id="XP_011301639.1"/>
    </source>
</evidence>
<evidence type="ECO:0000256" key="5">
    <source>
        <dbReference type="ARBA" id="ARBA00022516"/>
    </source>
</evidence>
<dbReference type="Pfam" id="PF03062">
    <property type="entry name" value="MBOAT"/>
    <property type="match status" value="1"/>
</dbReference>
<comment type="pathway">
    <text evidence="3">Lipid metabolism; phospholipid metabolism.</text>
</comment>
<evidence type="ECO:0000256" key="18">
    <source>
        <dbReference type="ARBA" id="ARBA00039721"/>
    </source>
</evidence>
<feature type="transmembrane region" description="Helical" evidence="19">
    <location>
        <begin position="413"/>
        <end position="434"/>
    </location>
</feature>
<evidence type="ECO:0000256" key="1">
    <source>
        <dbReference type="ARBA" id="ARBA00004141"/>
    </source>
</evidence>
<dbReference type="GO" id="GO:0005783">
    <property type="term" value="C:endoplasmic reticulum"/>
    <property type="evidence" value="ECO:0007669"/>
    <property type="project" value="UniProtKB-SubCell"/>
</dbReference>
<evidence type="ECO:0000256" key="8">
    <source>
        <dbReference type="ARBA" id="ARBA00022824"/>
    </source>
</evidence>
<evidence type="ECO:0000256" key="14">
    <source>
        <dbReference type="ARBA" id="ARBA00023315"/>
    </source>
</evidence>
<dbReference type="CTD" id="10763"/>
<dbReference type="EC" id="2.3.1.23" evidence="16"/>
<feature type="transmembrane region" description="Helical" evidence="19">
    <location>
        <begin position="83"/>
        <end position="104"/>
    </location>
</feature>
<dbReference type="InterPro" id="IPR004299">
    <property type="entry name" value="MBOAT_fam"/>
</dbReference>
<keyword evidence="12" id="KW-0594">Phospholipid biosynthesis</keyword>
<dbReference type="GO" id="GO:0071617">
    <property type="term" value="F:lysophospholipid acyltransferase activity"/>
    <property type="evidence" value="ECO:0007669"/>
    <property type="project" value="TreeGrafter"/>
</dbReference>
<dbReference type="EMBL" id="GBYB01005999">
    <property type="protein sequence ID" value="JAG75766.1"/>
    <property type="molecule type" value="Transcribed_RNA"/>
</dbReference>
<dbReference type="OrthoDB" id="5974730at2759"/>
<evidence type="ECO:0000313" key="21">
    <source>
        <dbReference type="Proteomes" id="UP000694866"/>
    </source>
</evidence>
<evidence type="ECO:0000256" key="15">
    <source>
        <dbReference type="ARBA" id="ARBA00025707"/>
    </source>
</evidence>
<keyword evidence="10" id="KW-0443">Lipid metabolism</keyword>
<dbReference type="GO" id="GO:0006656">
    <property type="term" value="P:phosphatidylcholine biosynthetic process"/>
    <property type="evidence" value="ECO:0007669"/>
    <property type="project" value="TreeGrafter"/>
</dbReference>
<dbReference type="KEGG" id="fas:105265699"/>
<evidence type="ECO:0000313" key="20">
    <source>
        <dbReference type="EMBL" id="JAG75766.1"/>
    </source>
</evidence>
<organism evidence="20">
    <name type="scientific">Fopius arisanus</name>
    <dbReference type="NCBI Taxonomy" id="64838"/>
    <lineage>
        <taxon>Eukaryota</taxon>
        <taxon>Metazoa</taxon>
        <taxon>Ecdysozoa</taxon>
        <taxon>Arthropoda</taxon>
        <taxon>Hexapoda</taxon>
        <taxon>Insecta</taxon>
        <taxon>Pterygota</taxon>
        <taxon>Neoptera</taxon>
        <taxon>Endopterygota</taxon>
        <taxon>Hymenoptera</taxon>
        <taxon>Apocrita</taxon>
        <taxon>Ichneumonoidea</taxon>
        <taxon>Braconidae</taxon>
        <taxon>Opiinae</taxon>
        <taxon>Fopius</taxon>
    </lineage>
</organism>
<keyword evidence="9 19" id="KW-1133">Transmembrane helix</keyword>
<evidence type="ECO:0000256" key="17">
    <source>
        <dbReference type="ARBA" id="ARBA00038923"/>
    </source>
</evidence>
<dbReference type="EC" id="2.3.1.n6" evidence="17"/>
<keyword evidence="21" id="KW-1185">Reference proteome</keyword>
<keyword evidence="7 19" id="KW-0812">Transmembrane</keyword>
<gene>
    <name evidence="20" type="primary">Lpcat3</name>
    <name evidence="22" type="synonym">nes</name>
    <name evidence="20" type="ORF">g.13409</name>
</gene>
<accession>A0A0C9QQK1</accession>
<keyword evidence="5" id="KW-0444">Lipid biosynthesis</keyword>
<evidence type="ECO:0000256" key="10">
    <source>
        <dbReference type="ARBA" id="ARBA00023098"/>
    </source>
</evidence>
<dbReference type="PANTHER" id="PTHR13906">
    <property type="entry name" value="PORCUPINE"/>
    <property type="match status" value="1"/>
</dbReference>
<dbReference type="AlphaFoldDB" id="A0A0C9QQK1"/>
<sequence>MSIADSQGGLVAQLAQSMGASEPALRLIISISLGFPLAFLHRHTLYGKIPLHQHVFFIASGVLLGIWNFGWDMSHSAIALCTTYLFLLVFGGSKLAVAVTSIFNMTHLLYGYWTTSTEDYDIKWTMPHCVLTLRLIGLAWNYYDGSRDRKFLSEYQKNVSLKKLPSLLECAGFTYFPGAFLVGPQFSMKRYLDYVNGDLIESKSPEPEVLPDNIVPAIKRTALAIVYLIIYHIGATYLPDEYLLSDSFGNLNFIKRIFLLGLWARVCLYKYIGCWLLTEGVCTTFAMSYNGRDENGQSKWDGCANVDLFTFENATTFNHYIQSFNMNSNQWFAEYIYKRLKYLGSRNASQLFTLLFIAVWHGFHFGYYLTFFNEFIIMYFEKDITPVLRKNDKLQAAIATGHGRVMTWTLQKIYTLIFMGHAFVPFGLLSYSHYMHVYSSVYYFGFIVFCGYPFVAPYVKRIIRGSATRPHTE</sequence>
<feature type="transmembrane region" description="Helical" evidence="19">
    <location>
        <begin position="440"/>
        <end position="459"/>
    </location>
</feature>
<feature type="transmembrane region" description="Helical" evidence="19">
    <location>
        <begin position="217"/>
        <end position="238"/>
    </location>
</feature>